<dbReference type="InterPro" id="IPR014729">
    <property type="entry name" value="Rossmann-like_a/b/a_fold"/>
</dbReference>
<protein>
    <recommendedName>
        <fullName evidence="1">isoleucine--tRNA ligase</fullName>
        <ecNumber evidence="1">6.1.1.5</ecNumber>
    </recommendedName>
</protein>
<dbReference type="AlphaFoldDB" id="A0A429XEN4"/>
<dbReference type="InterPro" id="IPR033709">
    <property type="entry name" value="Anticodon_Ile_ABEc"/>
</dbReference>
<gene>
    <name evidence="14" type="ORF">EIC27_06400</name>
</gene>
<dbReference type="GO" id="GO:0046872">
    <property type="term" value="F:metal ion binding"/>
    <property type="evidence" value="ECO:0007669"/>
    <property type="project" value="UniProtKB-KW"/>
</dbReference>
<evidence type="ECO:0000256" key="5">
    <source>
        <dbReference type="ARBA" id="ARBA00022741"/>
    </source>
</evidence>
<dbReference type="EMBL" id="RXFM01000113">
    <property type="protein sequence ID" value="RST62297.1"/>
    <property type="molecule type" value="Genomic_DNA"/>
</dbReference>
<dbReference type="GO" id="GO:0002161">
    <property type="term" value="F:aminoacyl-tRNA deacylase activity"/>
    <property type="evidence" value="ECO:0007669"/>
    <property type="project" value="InterPro"/>
</dbReference>
<evidence type="ECO:0000256" key="6">
    <source>
        <dbReference type="ARBA" id="ARBA00022833"/>
    </source>
</evidence>
<dbReference type="GO" id="GO:0000049">
    <property type="term" value="F:tRNA binding"/>
    <property type="evidence" value="ECO:0007669"/>
    <property type="project" value="InterPro"/>
</dbReference>
<dbReference type="InterPro" id="IPR002301">
    <property type="entry name" value="Ile-tRNA-ligase"/>
</dbReference>
<dbReference type="InterPro" id="IPR023586">
    <property type="entry name" value="Ile-tRNA-ligase_type2"/>
</dbReference>
<reference evidence="15" key="1">
    <citation type="submission" date="2018-11" db="EMBL/GenBank/DDBJ databases">
        <title>Phylogenetic, genomic, and biogeographic characterization of a novel and ubiquitous marine invertebrate-associated Rickettsiales parasite, Candidatus Marinoinvertebrata rohwerii, gen. nov., sp. nov.</title>
        <authorList>
            <person name="Klinges J.G."/>
            <person name="Rosales S.M."/>
            <person name="Mcminds R."/>
            <person name="Shaver E.C."/>
            <person name="Shantz A."/>
            <person name="Peters E.C."/>
            <person name="Burkepile D.E."/>
            <person name="Silliman B.R."/>
            <person name="Vega Thurber R.L."/>
        </authorList>
    </citation>
    <scope>NUCLEOTIDE SEQUENCE [LARGE SCALE GENOMIC DNA]</scope>
    <source>
        <strain evidence="15">a_cerv_44</strain>
    </source>
</reference>
<dbReference type="CDD" id="cd00818">
    <property type="entry name" value="IleRS_core"/>
    <property type="match status" value="1"/>
</dbReference>
<accession>A0A429XEN4</accession>
<dbReference type="PRINTS" id="PR00984">
    <property type="entry name" value="TRNASYNTHILE"/>
</dbReference>
<dbReference type="InterPro" id="IPR009080">
    <property type="entry name" value="tRNAsynth_Ia_anticodon-bd"/>
</dbReference>
<keyword evidence="4" id="KW-0479">Metal-binding</keyword>
<keyword evidence="2" id="KW-0963">Cytoplasm</keyword>
<dbReference type="SUPFAM" id="SSF52374">
    <property type="entry name" value="Nucleotidylyl transferase"/>
    <property type="match status" value="1"/>
</dbReference>
<dbReference type="PANTHER" id="PTHR42780">
    <property type="entry name" value="SOLEUCYL-TRNA SYNTHETASE"/>
    <property type="match status" value="1"/>
</dbReference>
<comment type="caution">
    <text evidence="14">The sequence shown here is derived from an EMBL/GenBank/DDBJ whole genome shotgun (WGS) entry which is preliminary data.</text>
</comment>
<evidence type="ECO:0000259" key="13">
    <source>
        <dbReference type="Pfam" id="PF08264"/>
    </source>
</evidence>
<name>A0A429XEN4_9RICK</name>
<dbReference type="EC" id="6.1.1.5" evidence="1"/>
<keyword evidence="6" id="KW-0862">Zinc</keyword>
<dbReference type="GO" id="GO:0005524">
    <property type="term" value="F:ATP binding"/>
    <property type="evidence" value="ECO:0007669"/>
    <property type="project" value="UniProtKB-KW"/>
</dbReference>
<dbReference type="InterPro" id="IPR002300">
    <property type="entry name" value="aa-tRNA-synth_Ia"/>
</dbReference>
<feature type="domain" description="Aminoacyl-tRNA synthetase class Ia" evidence="12">
    <location>
        <begin position="106"/>
        <end position="370"/>
    </location>
</feature>
<evidence type="ECO:0000256" key="1">
    <source>
        <dbReference type="ARBA" id="ARBA00013165"/>
    </source>
</evidence>
<dbReference type="InterPro" id="IPR013155">
    <property type="entry name" value="M/V/L/I-tRNA-synth_anticd-bd"/>
</dbReference>
<keyword evidence="8" id="KW-0648">Protein biosynthesis</keyword>
<keyword evidence="15" id="KW-1185">Reference proteome</keyword>
<comment type="catalytic activity">
    <reaction evidence="11">
        <text>tRNA(Ile) + L-isoleucine + ATP = L-isoleucyl-tRNA(Ile) + AMP + diphosphate</text>
        <dbReference type="Rhea" id="RHEA:11060"/>
        <dbReference type="Rhea" id="RHEA-COMP:9666"/>
        <dbReference type="Rhea" id="RHEA-COMP:9695"/>
        <dbReference type="ChEBI" id="CHEBI:30616"/>
        <dbReference type="ChEBI" id="CHEBI:33019"/>
        <dbReference type="ChEBI" id="CHEBI:58045"/>
        <dbReference type="ChEBI" id="CHEBI:78442"/>
        <dbReference type="ChEBI" id="CHEBI:78528"/>
        <dbReference type="ChEBI" id="CHEBI:456215"/>
        <dbReference type="EC" id="6.1.1.5"/>
    </reaction>
</comment>
<feature type="non-terminal residue" evidence="14">
    <location>
        <position position="1"/>
    </location>
</feature>
<dbReference type="SUPFAM" id="SSF50677">
    <property type="entry name" value="ValRS/IleRS/LeuRS editing domain"/>
    <property type="match status" value="1"/>
</dbReference>
<dbReference type="SUPFAM" id="SSF47323">
    <property type="entry name" value="Anticodon-binding domain of a subclass of class I aminoacyl-tRNA synthetases"/>
    <property type="match status" value="1"/>
</dbReference>
<organism evidence="14 15">
    <name type="scientific">Candidatus Aquarickettsia rohweri</name>
    <dbReference type="NCBI Taxonomy" id="2602574"/>
    <lineage>
        <taxon>Bacteria</taxon>
        <taxon>Pseudomonadati</taxon>
        <taxon>Pseudomonadota</taxon>
        <taxon>Alphaproteobacteria</taxon>
        <taxon>Rickettsiales</taxon>
        <taxon>Candidatus Midichloriaceae</taxon>
        <taxon>Candidatus Aquarickettsia</taxon>
    </lineage>
</organism>
<evidence type="ECO:0000256" key="4">
    <source>
        <dbReference type="ARBA" id="ARBA00022723"/>
    </source>
</evidence>
<dbReference type="Pfam" id="PF08264">
    <property type="entry name" value="Anticodon_1"/>
    <property type="match status" value="1"/>
</dbReference>
<feature type="domain" description="Methionyl/Valyl/Leucyl/Isoleucyl-tRNA synthetase anticodon-binding" evidence="13">
    <location>
        <begin position="422"/>
        <end position="569"/>
    </location>
</feature>
<evidence type="ECO:0000256" key="2">
    <source>
        <dbReference type="ARBA" id="ARBA00022490"/>
    </source>
</evidence>
<dbReference type="FunFam" id="3.40.50.620:FF:000075">
    <property type="entry name" value="Isoleucine--tRNA ligase"/>
    <property type="match status" value="1"/>
</dbReference>
<dbReference type="GO" id="GO:0004822">
    <property type="term" value="F:isoleucine-tRNA ligase activity"/>
    <property type="evidence" value="ECO:0007669"/>
    <property type="project" value="UniProtKB-EC"/>
</dbReference>
<evidence type="ECO:0000259" key="12">
    <source>
        <dbReference type="Pfam" id="PF00133"/>
    </source>
</evidence>
<keyword evidence="3 14" id="KW-0436">Ligase</keyword>
<dbReference type="Pfam" id="PF19302">
    <property type="entry name" value="DUF5915"/>
    <property type="match status" value="1"/>
</dbReference>
<dbReference type="Gene3D" id="3.40.50.620">
    <property type="entry name" value="HUPs"/>
    <property type="match status" value="1"/>
</dbReference>
<keyword evidence="7" id="KW-0067">ATP-binding</keyword>
<evidence type="ECO:0000256" key="3">
    <source>
        <dbReference type="ARBA" id="ARBA00022598"/>
    </source>
</evidence>
<dbReference type="Gene3D" id="3.90.740.10">
    <property type="entry name" value="Valyl/Leucyl/Isoleucyl-tRNA synthetase, editing domain"/>
    <property type="match status" value="1"/>
</dbReference>
<dbReference type="Pfam" id="PF00133">
    <property type="entry name" value="tRNA-synt_1"/>
    <property type="match status" value="1"/>
</dbReference>
<keyword evidence="9" id="KW-0030">Aminoacyl-tRNA synthetase</keyword>
<evidence type="ECO:0000256" key="11">
    <source>
        <dbReference type="ARBA" id="ARBA00048359"/>
    </source>
</evidence>
<proteinExistence type="predicted"/>
<dbReference type="OrthoDB" id="9810365at2"/>
<evidence type="ECO:0000256" key="9">
    <source>
        <dbReference type="ARBA" id="ARBA00023146"/>
    </source>
</evidence>
<dbReference type="GO" id="GO:0006428">
    <property type="term" value="P:isoleucyl-tRNA aminoacylation"/>
    <property type="evidence" value="ECO:0007669"/>
    <property type="project" value="InterPro"/>
</dbReference>
<sequence length="778" mass="90769">LSKYERELGNYIVKKIKGKDLIGLKYKPPFDYFKKHENAFKILHADFVTTDDGTGIVHIAPGFGEDDQVLCEKNNIELVCPVDSAGKFTHPVKEYIGTQVFETNEDIIIRLKKQNLWIKTEQYIHNYPHCWRTDTPLIYKALPSWYVKVTAIKEKMIKNNEQINWIPGHIKSGLFGKWLENARDWSISRNRFWGCPIPVWQSDDPKYPHVEVYGSIKEIEEAFGTKVKDLHRPYIDSLTKPNPKDPTGKSKLRRVPEILDCWFESGSMPYAQVHYQFENKDWFENHFPADFIVEYLAQTRGWFYTLIVLSTALFDKPPFLNCICHGVILGDGGQKLSKRLRNYPDPKEVFKQYGADAMRWFMMSSPVMRGQELVINKDADGIKEAVKSALKPLWNAFNFFSIYAKADKIKAELNFDSANILDKYIISKLVDITEIIKSSLDKYDTVSATKSAEEFLEVLNNWYIRRSRERFWRHQKDQDKTQAYNTLFSVLHIFTRAIAPMLPMLTEAIFSNLYQSSSSIHLEKFPNLDTCPYNKTLIHNMEKIRDACTTALRIRNDQKIRIRQPLEKVTFIGVADDNFSEDLKQLVLNEINVKNWVNLGKEEIFKYADYKIKINFPVLAKRLPEKIKDIVNANKLGKWKIINDKVEIVDEILNRDEFDIKLEAKTQYKNNISSLSTNDSLVLLDLDVNKELELEGIARDIVRVIQQTRKDIDLKITDKINLEISTDEEIINRSIEKWSKYIKEQTLADEIRYKITTPNTQKSYFIESGKFNLNIIKN</sequence>
<dbReference type="InterPro" id="IPR009008">
    <property type="entry name" value="Val/Leu/Ile-tRNA-synth_edit"/>
</dbReference>
<dbReference type="CDD" id="cd07961">
    <property type="entry name" value="Anticodon_Ia_Ile_ABEc"/>
    <property type="match status" value="1"/>
</dbReference>
<comment type="function">
    <text evidence="10">Catalyzes the attachment of isoleucine to tRNA(Ile). As IleRS can inadvertently accommodate and process structurally similar amino acids such as valine, to avoid such errors it has two additional distinct tRNA(Ile)-dependent editing activities. One activity is designated as 'pretransfer' editing and involves the hydrolysis of activated Val-AMP. The other activity is designated 'posttransfer' editing and involves deacylation of mischarged Val-tRNA(Ile).</text>
</comment>
<dbReference type="Proteomes" id="UP000279470">
    <property type="component" value="Unassembled WGS sequence"/>
</dbReference>
<evidence type="ECO:0000313" key="14">
    <source>
        <dbReference type="EMBL" id="RST62297.1"/>
    </source>
</evidence>
<evidence type="ECO:0000256" key="8">
    <source>
        <dbReference type="ARBA" id="ARBA00022917"/>
    </source>
</evidence>
<keyword evidence="5" id="KW-0547">Nucleotide-binding</keyword>
<evidence type="ECO:0000313" key="15">
    <source>
        <dbReference type="Proteomes" id="UP000279470"/>
    </source>
</evidence>
<evidence type="ECO:0000256" key="7">
    <source>
        <dbReference type="ARBA" id="ARBA00022840"/>
    </source>
</evidence>
<dbReference type="Gene3D" id="1.10.730.10">
    <property type="entry name" value="Isoleucyl-tRNA Synthetase, Domain 1"/>
    <property type="match status" value="1"/>
</dbReference>
<dbReference type="PANTHER" id="PTHR42780:SF1">
    <property type="entry name" value="ISOLEUCINE--TRNA LIGASE, CYTOPLASMIC"/>
    <property type="match status" value="1"/>
</dbReference>
<dbReference type="RefSeq" id="WP_126045235.1">
    <property type="nucleotide sequence ID" value="NZ_RXFM01000113.1"/>
</dbReference>
<evidence type="ECO:0000256" key="10">
    <source>
        <dbReference type="ARBA" id="ARBA00025217"/>
    </source>
</evidence>